<evidence type="ECO:0000259" key="7">
    <source>
        <dbReference type="PROSITE" id="PS50209"/>
    </source>
</evidence>
<evidence type="ECO:0000256" key="6">
    <source>
        <dbReference type="SAM" id="MobiDB-lite"/>
    </source>
</evidence>
<dbReference type="PROSITE" id="PS50209">
    <property type="entry name" value="CARD"/>
    <property type="match status" value="1"/>
</dbReference>
<keyword evidence="4" id="KW-0391">Immunity</keyword>
<evidence type="ECO:0000256" key="4">
    <source>
        <dbReference type="ARBA" id="ARBA00022859"/>
    </source>
</evidence>
<feature type="compositionally biased region" description="Basic and acidic residues" evidence="6">
    <location>
        <begin position="53"/>
        <end position="69"/>
    </location>
</feature>
<dbReference type="InterPro" id="IPR033516">
    <property type="entry name" value="CARD8/ASC/NALP1_CARD"/>
</dbReference>
<dbReference type="PANTHER" id="PTHR46985">
    <property type="entry name" value="NACHT, LRR AND PYD DOMAINS-CONTAINING PROTEIN 1"/>
    <property type="match status" value="1"/>
</dbReference>
<dbReference type="EMBL" id="KB112806">
    <property type="protein sequence ID" value="ELK24553.1"/>
    <property type="molecule type" value="Genomic_DNA"/>
</dbReference>
<keyword evidence="2" id="KW-0963">Cytoplasm</keyword>
<keyword evidence="9" id="KW-1185">Reference proteome</keyword>
<dbReference type="GO" id="GO:0061702">
    <property type="term" value="C:canonical inflammasome complex"/>
    <property type="evidence" value="ECO:0007669"/>
    <property type="project" value="TreeGrafter"/>
</dbReference>
<evidence type="ECO:0000313" key="9">
    <source>
        <dbReference type="Proteomes" id="UP000010556"/>
    </source>
</evidence>
<evidence type="ECO:0000256" key="1">
    <source>
        <dbReference type="ARBA" id="ARBA00004514"/>
    </source>
</evidence>
<dbReference type="FunFam" id="1.10.533.10:FF:000013">
    <property type="entry name" value="Apoptosis-associated speck-like protein containing a CARD"/>
    <property type="match status" value="1"/>
</dbReference>
<protein>
    <submittedName>
        <fullName evidence="8">NACHT, LRR and PYD domains-containing protein 1</fullName>
    </submittedName>
</protein>
<dbReference type="CDD" id="cd08330">
    <property type="entry name" value="CARD_ASC_NALP1"/>
    <property type="match status" value="1"/>
</dbReference>
<dbReference type="SUPFAM" id="SSF47986">
    <property type="entry name" value="DEATH domain"/>
    <property type="match status" value="1"/>
</dbReference>
<evidence type="ECO:0000256" key="3">
    <source>
        <dbReference type="ARBA" id="ARBA00022588"/>
    </source>
</evidence>
<dbReference type="GO" id="GO:0042981">
    <property type="term" value="P:regulation of apoptotic process"/>
    <property type="evidence" value="ECO:0007669"/>
    <property type="project" value="InterPro"/>
</dbReference>
<dbReference type="AlphaFoldDB" id="L5LG01"/>
<keyword evidence="3" id="KW-0399">Innate immunity</keyword>
<dbReference type="Proteomes" id="UP000010556">
    <property type="component" value="Unassembled WGS sequence"/>
</dbReference>
<evidence type="ECO:0000313" key="8">
    <source>
        <dbReference type="EMBL" id="ELK24553.1"/>
    </source>
</evidence>
<dbReference type="PANTHER" id="PTHR46985:SF3">
    <property type="entry name" value="NACHT, LRR AND PYD DOMAINS-CONTAINING PROTEIN 1"/>
    <property type="match status" value="1"/>
</dbReference>
<dbReference type="Pfam" id="PF00619">
    <property type="entry name" value="CARD"/>
    <property type="match status" value="1"/>
</dbReference>
<keyword evidence="5" id="KW-0395">Inflammatory response</keyword>
<feature type="domain" description="CARD" evidence="7">
    <location>
        <begin position="79"/>
        <end position="167"/>
    </location>
</feature>
<dbReference type="GO" id="GO:0006954">
    <property type="term" value="P:inflammatory response"/>
    <property type="evidence" value="ECO:0007669"/>
    <property type="project" value="UniProtKB-KW"/>
</dbReference>
<evidence type="ECO:0000256" key="2">
    <source>
        <dbReference type="ARBA" id="ARBA00022490"/>
    </source>
</evidence>
<gene>
    <name evidence="8" type="ORF">MDA_GLEAN10000358</name>
</gene>
<dbReference type="InterPro" id="IPR001315">
    <property type="entry name" value="CARD"/>
</dbReference>
<dbReference type="InterPro" id="IPR011029">
    <property type="entry name" value="DEATH-like_dom_sf"/>
</dbReference>
<organism evidence="8 9">
    <name type="scientific">Myotis davidii</name>
    <name type="common">David's myotis</name>
    <dbReference type="NCBI Taxonomy" id="225400"/>
    <lineage>
        <taxon>Eukaryota</taxon>
        <taxon>Metazoa</taxon>
        <taxon>Chordata</taxon>
        <taxon>Craniata</taxon>
        <taxon>Vertebrata</taxon>
        <taxon>Euteleostomi</taxon>
        <taxon>Mammalia</taxon>
        <taxon>Eutheria</taxon>
        <taxon>Laurasiatheria</taxon>
        <taxon>Chiroptera</taxon>
        <taxon>Yangochiroptera</taxon>
        <taxon>Vespertilionidae</taxon>
        <taxon>Myotis</taxon>
    </lineage>
</organism>
<accession>L5LG01</accession>
<evidence type="ECO:0000256" key="5">
    <source>
        <dbReference type="ARBA" id="ARBA00023198"/>
    </source>
</evidence>
<dbReference type="Gene3D" id="1.10.533.10">
    <property type="entry name" value="Death Domain, Fas"/>
    <property type="match status" value="1"/>
</dbReference>
<feature type="region of interest" description="Disordered" evidence="6">
    <location>
        <begin position="53"/>
        <end position="79"/>
    </location>
</feature>
<comment type="subcellular location">
    <subcellularLocation>
        <location evidence="1">Cytoplasm</location>
        <location evidence="1">Cytosol</location>
    </subcellularLocation>
</comment>
<dbReference type="InterPro" id="IPR051249">
    <property type="entry name" value="NLRP_Inflammasome"/>
</dbReference>
<name>L5LG01_MYODS</name>
<reference evidence="9" key="1">
    <citation type="journal article" date="2013" name="Science">
        <title>Comparative analysis of bat genomes provides insight into the evolution of flight and immunity.</title>
        <authorList>
            <person name="Zhang G."/>
            <person name="Cowled C."/>
            <person name="Shi Z."/>
            <person name="Huang Z."/>
            <person name="Bishop-Lilly K.A."/>
            <person name="Fang X."/>
            <person name="Wynne J.W."/>
            <person name="Xiong Z."/>
            <person name="Baker M.L."/>
            <person name="Zhao W."/>
            <person name="Tachedjian M."/>
            <person name="Zhu Y."/>
            <person name="Zhou P."/>
            <person name="Jiang X."/>
            <person name="Ng J."/>
            <person name="Yang L."/>
            <person name="Wu L."/>
            <person name="Xiao J."/>
            <person name="Feng Y."/>
            <person name="Chen Y."/>
            <person name="Sun X."/>
            <person name="Zhang Y."/>
            <person name="Marsh G.A."/>
            <person name="Crameri G."/>
            <person name="Broder C.C."/>
            <person name="Frey K.G."/>
            <person name="Wang L.F."/>
            <person name="Wang J."/>
        </authorList>
    </citation>
    <scope>NUCLEOTIDE SEQUENCE [LARGE SCALE GENOMIC DNA]</scope>
</reference>
<proteinExistence type="predicted"/>
<dbReference type="GO" id="GO:0045087">
    <property type="term" value="P:innate immune response"/>
    <property type="evidence" value="ECO:0007669"/>
    <property type="project" value="UniProtKB-KW"/>
</dbReference>
<sequence length="167" mass="19026">MDKILLLRVRVSPEWRPQTCSYSGPSSPNRSVTVLETTGAMAVLECATWSWREGGEKEGNSSHLTRDWSLESASPSPRNAPDLRHFVDQHRAQLVARVASVDAILDKLHGLVLSEEQYERVQAEPTNTDKMRKLFSFSKSWDWACKDQLCRALKETHPHLIEDLLEK</sequence>